<dbReference type="RefSeq" id="WP_175373971.1">
    <property type="nucleotide sequence ID" value="NZ_JABWCS010000219.1"/>
</dbReference>
<organism evidence="3 4">
    <name type="scientific">Paenibacillus agri</name>
    <dbReference type="NCBI Taxonomy" id="2744309"/>
    <lineage>
        <taxon>Bacteria</taxon>
        <taxon>Bacillati</taxon>
        <taxon>Bacillota</taxon>
        <taxon>Bacilli</taxon>
        <taxon>Bacillales</taxon>
        <taxon>Paenibacillaceae</taxon>
        <taxon>Paenibacillus</taxon>
    </lineage>
</organism>
<dbReference type="InterPro" id="IPR043128">
    <property type="entry name" value="Rev_trsase/Diguanyl_cyclase"/>
</dbReference>
<feature type="transmembrane region" description="Helical" evidence="1">
    <location>
        <begin position="40"/>
        <end position="60"/>
    </location>
</feature>
<dbReference type="Proteomes" id="UP000564806">
    <property type="component" value="Unassembled WGS sequence"/>
</dbReference>
<dbReference type="AlphaFoldDB" id="A0A850EVV1"/>
<dbReference type="InterPro" id="IPR052155">
    <property type="entry name" value="Biofilm_reg_signaling"/>
</dbReference>
<feature type="domain" description="GGDEF" evidence="2">
    <location>
        <begin position="135"/>
        <end position="267"/>
    </location>
</feature>
<accession>A0A850EVV1</accession>
<dbReference type="CDD" id="cd01949">
    <property type="entry name" value="GGDEF"/>
    <property type="match status" value="1"/>
</dbReference>
<keyword evidence="4" id="KW-1185">Reference proteome</keyword>
<keyword evidence="1" id="KW-0812">Transmembrane</keyword>
<dbReference type="Pfam" id="PF00990">
    <property type="entry name" value="GGDEF"/>
    <property type="match status" value="1"/>
</dbReference>
<feature type="transmembrane region" description="Helical" evidence="1">
    <location>
        <begin position="80"/>
        <end position="98"/>
    </location>
</feature>
<dbReference type="SMART" id="SM00267">
    <property type="entry name" value="GGDEF"/>
    <property type="match status" value="1"/>
</dbReference>
<dbReference type="NCBIfam" id="TIGR00254">
    <property type="entry name" value="GGDEF"/>
    <property type="match status" value="1"/>
</dbReference>
<dbReference type="PANTHER" id="PTHR44757:SF2">
    <property type="entry name" value="BIOFILM ARCHITECTURE MAINTENANCE PROTEIN MBAA"/>
    <property type="match status" value="1"/>
</dbReference>
<dbReference type="PROSITE" id="PS50887">
    <property type="entry name" value="GGDEF"/>
    <property type="match status" value="1"/>
</dbReference>
<evidence type="ECO:0000313" key="4">
    <source>
        <dbReference type="Proteomes" id="UP000564806"/>
    </source>
</evidence>
<feature type="transmembrane region" description="Helical" evidence="1">
    <location>
        <begin position="6"/>
        <end position="28"/>
    </location>
</feature>
<proteinExistence type="predicted"/>
<evidence type="ECO:0000256" key="1">
    <source>
        <dbReference type="SAM" id="Phobius"/>
    </source>
</evidence>
<dbReference type="InterPro" id="IPR029787">
    <property type="entry name" value="Nucleotide_cyclase"/>
</dbReference>
<sequence length="275" mass="30904">MEETRVFILTVCSVLIAVSAAYASLRLLQGYAGKSQRVRAMYTGIVIIINGCGIWGMHILGRVRSPHTDETGQNLMISSAVYAITIAFLMFLCSRIMLIMAERDQLKELAYKDALTGLLNKNGMDHFWDHCKENEQIAVLFIDLNRFKSINDRLGHHVGDLLLEAVGGKLAQFSSKGRRHIYRIGGDEFVIIAKRYSQKEAEQLAVRILEKTAKKYSLEQHNLFVSASIGIAMSHGKVDRYQLLREADIAMYNAKQLGTGRYSVYKPASNTLNVK</sequence>
<dbReference type="InterPro" id="IPR000160">
    <property type="entry name" value="GGDEF_dom"/>
</dbReference>
<evidence type="ECO:0000313" key="3">
    <source>
        <dbReference type="EMBL" id="NUU63584.1"/>
    </source>
</evidence>
<evidence type="ECO:0000259" key="2">
    <source>
        <dbReference type="PROSITE" id="PS50887"/>
    </source>
</evidence>
<dbReference type="SUPFAM" id="SSF55073">
    <property type="entry name" value="Nucleotide cyclase"/>
    <property type="match status" value="1"/>
</dbReference>
<protein>
    <submittedName>
        <fullName evidence="3">GGDEF domain-containing protein</fullName>
    </submittedName>
</protein>
<dbReference type="PANTHER" id="PTHR44757">
    <property type="entry name" value="DIGUANYLATE CYCLASE DGCP"/>
    <property type="match status" value="1"/>
</dbReference>
<keyword evidence="1" id="KW-1133">Transmembrane helix</keyword>
<comment type="caution">
    <text evidence="3">The sequence shown here is derived from an EMBL/GenBank/DDBJ whole genome shotgun (WGS) entry which is preliminary data.</text>
</comment>
<dbReference type="Gene3D" id="3.30.70.270">
    <property type="match status" value="1"/>
</dbReference>
<name>A0A850EVV1_9BACL</name>
<reference evidence="3" key="1">
    <citation type="submission" date="2020-06" db="EMBL/GenBank/DDBJ databases">
        <title>Paenibacillus sp. nov., isolated from soil.</title>
        <authorList>
            <person name="Seo Y.L."/>
        </authorList>
    </citation>
    <scope>NUCLEOTIDE SEQUENCE [LARGE SCALE GENOMIC DNA]</scope>
    <source>
        <strain evidence="3">JW14</strain>
    </source>
</reference>
<dbReference type="EMBL" id="JABWCS010000219">
    <property type="protein sequence ID" value="NUU63584.1"/>
    <property type="molecule type" value="Genomic_DNA"/>
</dbReference>
<keyword evidence="1" id="KW-0472">Membrane</keyword>
<gene>
    <name evidence="3" type="ORF">HPT30_24790</name>
</gene>